<sequence length="127" mass="14221">MPRTGWCGNPQRLTPLPPPRPCDSSPGRNWMLGIYLTRCFLPVLCLCQTIYMQEETGREGGSVHTRKRERHRCERDTLMGRLPHAPRPGPGTGPAAQVRAFDWESNLQPFGARADAVNTNSGQGYLF</sequence>
<evidence type="ECO:0000313" key="3">
    <source>
        <dbReference type="Proteomes" id="UP000550707"/>
    </source>
</evidence>
<feature type="region of interest" description="Disordered" evidence="1">
    <location>
        <begin position="1"/>
        <end position="21"/>
    </location>
</feature>
<proteinExistence type="predicted"/>
<dbReference type="Proteomes" id="UP000550707">
    <property type="component" value="Unassembled WGS sequence"/>
</dbReference>
<accession>A0A7J8C8D8</accession>
<name>A0A7J8C8D8_MOLMO</name>
<protein>
    <submittedName>
        <fullName evidence="2">Uncharacterized protein</fullName>
    </submittedName>
</protein>
<reference evidence="2 3" key="1">
    <citation type="journal article" date="2020" name="Nature">
        <title>Six reference-quality genomes reveal evolution of bat adaptations.</title>
        <authorList>
            <person name="Jebb D."/>
            <person name="Huang Z."/>
            <person name="Pippel M."/>
            <person name="Hughes G.M."/>
            <person name="Lavrichenko K."/>
            <person name="Devanna P."/>
            <person name="Winkler S."/>
            <person name="Jermiin L.S."/>
            <person name="Skirmuntt E.C."/>
            <person name="Katzourakis A."/>
            <person name="Burkitt-Gray L."/>
            <person name="Ray D.A."/>
            <person name="Sullivan K.A.M."/>
            <person name="Roscito J.G."/>
            <person name="Kirilenko B.M."/>
            <person name="Davalos L.M."/>
            <person name="Corthals A.P."/>
            <person name="Power M.L."/>
            <person name="Jones G."/>
            <person name="Ransome R.D."/>
            <person name="Dechmann D.K.N."/>
            <person name="Locatelli A.G."/>
            <person name="Puechmaille S.J."/>
            <person name="Fedrigo O."/>
            <person name="Jarvis E.D."/>
            <person name="Hiller M."/>
            <person name="Vernes S.C."/>
            <person name="Myers E.W."/>
            <person name="Teeling E.C."/>
        </authorList>
    </citation>
    <scope>NUCLEOTIDE SEQUENCE [LARGE SCALE GENOMIC DNA]</scope>
    <source>
        <strain evidence="2">MMolMol1</strain>
        <tissue evidence="2">Muscle</tissue>
    </source>
</reference>
<keyword evidence="3" id="KW-1185">Reference proteome</keyword>
<evidence type="ECO:0000256" key="1">
    <source>
        <dbReference type="SAM" id="MobiDB-lite"/>
    </source>
</evidence>
<organism evidence="2 3">
    <name type="scientific">Molossus molossus</name>
    <name type="common">Pallas' mastiff bat</name>
    <name type="synonym">Vespertilio molossus</name>
    <dbReference type="NCBI Taxonomy" id="27622"/>
    <lineage>
        <taxon>Eukaryota</taxon>
        <taxon>Metazoa</taxon>
        <taxon>Chordata</taxon>
        <taxon>Craniata</taxon>
        <taxon>Vertebrata</taxon>
        <taxon>Euteleostomi</taxon>
        <taxon>Mammalia</taxon>
        <taxon>Eutheria</taxon>
        <taxon>Laurasiatheria</taxon>
        <taxon>Chiroptera</taxon>
        <taxon>Yangochiroptera</taxon>
        <taxon>Molossidae</taxon>
        <taxon>Molossus</taxon>
    </lineage>
</organism>
<comment type="caution">
    <text evidence="2">The sequence shown here is derived from an EMBL/GenBank/DDBJ whole genome shotgun (WGS) entry which is preliminary data.</text>
</comment>
<gene>
    <name evidence="2" type="ORF">HJG59_009862</name>
</gene>
<dbReference type="AlphaFoldDB" id="A0A7J8C8D8"/>
<feature type="region of interest" description="Disordered" evidence="1">
    <location>
        <begin position="58"/>
        <end position="96"/>
    </location>
</feature>
<evidence type="ECO:0000313" key="2">
    <source>
        <dbReference type="EMBL" id="KAF6407155.1"/>
    </source>
</evidence>
<dbReference type="EMBL" id="JACASF010000021">
    <property type="protein sequence ID" value="KAF6407155.1"/>
    <property type="molecule type" value="Genomic_DNA"/>
</dbReference>